<dbReference type="InterPro" id="IPR023214">
    <property type="entry name" value="HAD_sf"/>
</dbReference>
<organism evidence="2 3">
    <name type="scientific">Actinopolymorpha pittospori</name>
    <dbReference type="NCBI Taxonomy" id="648752"/>
    <lineage>
        <taxon>Bacteria</taxon>
        <taxon>Bacillati</taxon>
        <taxon>Actinomycetota</taxon>
        <taxon>Actinomycetes</taxon>
        <taxon>Propionibacteriales</taxon>
        <taxon>Actinopolymorphaceae</taxon>
        <taxon>Actinopolymorpha</taxon>
    </lineage>
</organism>
<dbReference type="GO" id="GO:0008967">
    <property type="term" value="F:phosphoglycolate phosphatase activity"/>
    <property type="evidence" value="ECO:0007669"/>
    <property type="project" value="TreeGrafter"/>
</dbReference>
<name>A0A927MT02_9ACTN</name>
<dbReference type="InterPro" id="IPR036412">
    <property type="entry name" value="HAD-like_sf"/>
</dbReference>
<dbReference type="Pfam" id="PF13419">
    <property type="entry name" value="HAD_2"/>
    <property type="match status" value="1"/>
</dbReference>
<dbReference type="AlphaFoldDB" id="A0A927MT02"/>
<accession>A0A927MT02</accession>
<dbReference type="PANTHER" id="PTHR43434:SF1">
    <property type="entry name" value="PHOSPHOGLYCOLATE PHOSPHATASE"/>
    <property type="match status" value="1"/>
</dbReference>
<sequence length="131" mass="13849">MTRSAHVTRSAALSSSSATNSEQSIRTYLEDHGLSELVQAITGRTPARPDLMKPHPDPVHRALRLLDDQQRPVLIGDSLTDIEVAHATGVHSIGYAKAPERLPGLVNAGAHAVTGSMAAIAQAVRSSRPTS</sequence>
<keyword evidence="3" id="KW-1185">Reference proteome</keyword>
<protein>
    <submittedName>
        <fullName evidence="2">Beta-phosphoglucomutase-like phosphatase (HAD superfamily)</fullName>
    </submittedName>
</protein>
<dbReference type="InterPro" id="IPR041492">
    <property type="entry name" value="HAD_2"/>
</dbReference>
<feature type="compositionally biased region" description="Low complexity" evidence="1">
    <location>
        <begin position="10"/>
        <end position="24"/>
    </location>
</feature>
<dbReference type="InterPro" id="IPR050155">
    <property type="entry name" value="HAD-like_hydrolase_sf"/>
</dbReference>
<feature type="region of interest" description="Disordered" evidence="1">
    <location>
        <begin position="1"/>
        <end position="25"/>
    </location>
</feature>
<proteinExistence type="predicted"/>
<evidence type="ECO:0000256" key="1">
    <source>
        <dbReference type="SAM" id="MobiDB-lite"/>
    </source>
</evidence>
<comment type="caution">
    <text evidence="2">The sequence shown here is derived from an EMBL/GenBank/DDBJ whole genome shotgun (WGS) entry which is preliminary data.</text>
</comment>
<dbReference type="RefSeq" id="WP_192749924.1">
    <property type="nucleotide sequence ID" value="NZ_BAABJL010000101.1"/>
</dbReference>
<dbReference type="PANTHER" id="PTHR43434">
    <property type="entry name" value="PHOSPHOGLYCOLATE PHOSPHATASE"/>
    <property type="match status" value="1"/>
</dbReference>
<dbReference type="SUPFAM" id="SSF56784">
    <property type="entry name" value="HAD-like"/>
    <property type="match status" value="1"/>
</dbReference>
<gene>
    <name evidence="2" type="ORF">HEB94_002472</name>
</gene>
<dbReference type="Gene3D" id="3.40.50.1000">
    <property type="entry name" value="HAD superfamily/HAD-like"/>
    <property type="match status" value="1"/>
</dbReference>
<dbReference type="GO" id="GO:0006281">
    <property type="term" value="P:DNA repair"/>
    <property type="evidence" value="ECO:0007669"/>
    <property type="project" value="TreeGrafter"/>
</dbReference>
<dbReference type="EMBL" id="JADBEM010000001">
    <property type="protein sequence ID" value="MBE1605624.1"/>
    <property type="molecule type" value="Genomic_DNA"/>
</dbReference>
<reference evidence="2" key="1">
    <citation type="submission" date="2020-10" db="EMBL/GenBank/DDBJ databases">
        <title>Sequencing the genomes of 1000 actinobacteria strains.</title>
        <authorList>
            <person name="Klenk H.-P."/>
        </authorList>
    </citation>
    <scope>NUCLEOTIDE SEQUENCE</scope>
    <source>
        <strain evidence="2">DSM 45354</strain>
    </source>
</reference>
<dbReference type="Proteomes" id="UP000638648">
    <property type="component" value="Unassembled WGS sequence"/>
</dbReference>
<evidence type="ECO:0000313" key="2">
    <source>
        <dbReference type="EMBL" id="MBE1605624.1"/>
    </source>
</evidence>
<evidence type="ECO:0000313" key="3">
    <source>
        <dbReference type="Proteomes" id="UP000638648"/>
    </source>
</evidence>